<evidence type="ECO:0000313" key="4">
    <source>
        <dbReference type="EMBL" id="SEF18874.1"/>
    </source>
</evidence>
<keyword evidence="1" id="KW-0238">DNA-binding</keyword>
<keyword evidence="5" id="KW-1185">Reference proteome</keyword>
<dbReference type="Gene3D" id="2.60.120.10">
    <property type="entry name" value="Jelly Rolls"/>
    <property type="match status" value="1"/>
</dbReference>
<dbReference type="PANTHER" id="PTHR46797">
    <property type="entry name" value="HTH-TYPE TRANSCRIPTIONAL REGULATOR"/>
    <property type="match status" value="1"/>
</dbReference>
<dbReference type="SUPFAM" id="SSF46955">
    <property type="entry name" value="Putative DNA-binding domain"/>
    <property type="match status" value="1"/>
</dbReference>
<dbReference type="InterPro" id="IPR000551">
    <property type="entry name" value="MerR-type_HTH_dom"/>
</dbReference>
<dbReference type="GO" id="GO:0003677">
    <property type="term" value="F:DNA binding"/>
    <property type="evidence" value="ECO:0007669"/>
    <property type="project" value="UniProtKB-KW"/>
</dbReference>
<proteinExistence type="predicted"/>
<dbReference type="SUPFAM" id="SSF51182">
    <property type="entry name" value="RmlC-like cupins"/>
    <property type="match status" value="1"/>
</dbReference>
<dbReference type="Pfam" id="PF13560">
    <property type="entry name" value="HTH_31"/>
    <property type="match status" value="1"/>
</dbReference>
<dbReference type="SMART" id="SM00422">
    <property type="entry name" value="HTH_MERR"/>
    <property type="match status" value="1"/>
</dbReference>
<dbReference type="GO" id="GO:0005829">
    <property type="term" value="C:cytosol"/>
    <property type="evidence" value="ECO:0007669"/>
    <property type="project" value="TreeGrafter"/>
</dbReference>
<dbReference type="CDD" id="cd00592">
    <property type="entry name" value="HTH_MerR-like"/>
    <property type="match status" value="1"/>
</dbReference>
<dbReference type="InterPro" id="IPR001387">
    <property type="entry name" value="Cro/C1-type_HTH"/>
</dbReference>
<dbReference type="Pfam" id="PF13411">
    <property type="entry name" value="MerR_1"/>
    <property type="match status" value="1"/>
</dbReference>
<evidence type="ECO:0000313" key="5">
    <source>
        <dbReference type="Proteomes" id="UP000181980"/>
    </source>
</evidence>
<dbReference type="STRING" id="561176.SAMN04488561_6945"/>
<dbReference type="InterPro" id="IPR013096">
    <property type="entry name" value="Cupin_2"/>
</dbReference>
<dbReference type="PANTHER" id="PTHR46797:SF1">
    <property type="entry name" value="METHYLPHOSPHONATE SYNTHASE"/>
    <property type="match status" value="1"/>
</dbReference>
<evidence type="ECO:0000259" key="2">
    <source>
        <dbReference type="PROSITE" id="PS50937"/>
    </source>
</evidence>
<dbReference type="EMBL" id="FNUC01000004">
    <property type="protein sequence ID" value="SEF18874.1"/>
    <property type="molecule type" value="Genomic_DNA"/>
</dbReference>
<dbReference type="CDD" id="cd00093">
    <property type="entry name" value="HTH_XRE"/>
    <property type="match status" value="1"/>
</dbReference>
<dbReference type="GO" id="GO:0003700">
    <property type="term" value="F:DNA-binding transcription factor activity"/>
    <property type="evidence" value="ECO:0007669"/>
    <property type="project" value="TreeGrafter"/>
</dbReference>
<dbReference type="PROSITE" id="PS50937">
    <property type="entry name" value="HTH_MERR_2"/>
    <property type="match status" value="1"/>
</dbReference>
<feature type="domain" description="HTH merR-type" evidence="2">
    <location>
        <begin position="1"/>
        <end position="70"/>
    </location>
</feature>
<dbReference type="Pfam" id="PF07883">
    <property type="entry name" value="Cupin_2"/>
    <property type="match status" value="1"/>
</dbReference>
<dbReference type="InterPro" id="IPR009061">
    <property type="entry name" value="DNA-bd_dom_put_sf"/>
</dbReference>
<reference evidence="5" key="1">
    <citation type="submission" date="2016-10" db="EMBL/GenBank/DDBJ databases">
        <authorList>
            <person name="Varghese N."/>
            <person name="Submissions S."/>
        </authorList>
    </citation>
    <scope>NUCLEOTIDE SEQUENCE [LARGE SCALE GENOMIC DNA]</scope>
    <source>
        <strain evidence="5">DSM 45237</strain>
    </source>
</reference>
<sequence length="272" mass="29842">MYTVTEAAQLVGVSSGTLRLWEAQGLVQPQRGPGGRRRYSEADLERLRKIQWWRRVRGLNAPAIRRELEREEYARLGDAQPAAPATPGTDLQLRTSRRRAGLTLKQLSERSGLSVSFLSAVERGVSAPSPTAAARLTAALHGDVRVDAQQESPVHRLGSGKRVDIAPGITYEWLSGHQGLLEPQLAVVQPGAHSDNTYQHDGEEFLVVLSGSFELALGEAVRVLTPRDSVHFDSQVPHSWANRGDVEAEVLWITTERGVWQAGSSSHAPRKD</sequence>
<dbReference type="InterPro" id="IPR050807">
    <property type="entry name" value="TransReg_Diox_bact_type"/>
</dbReference>
<dbReference type="InterPro" id="IPR014710">
    <property type="entry name" value="RmlC-like_jellyroll"/>
</dbReference>
<feature type="domain" description="HTH cro/C1-type" evidence="3">
    <location>
        <begin position="93"/>
        <end position="149"/>
    </location>
</feature>
<evidence type="ECO:0000259" key="3">
    <source>
        <dbReference type="PROSITE" id="PS50943"/>
    </source>
</evidence>
<dbReference type="RefSeq" id="WP_069111367.1">
    <property type="nucleotide sequence ID" value="NZ_FNUC01000004.1"/>
</dbReference>
<dbReference type="AlphaFoldDB" id="A0A1H5PYZ1"/>
<dbReference type="SUPFAM" id="SSF47413">
    <property type="entry name" value="lambda repressor-like DNA-binding domains"/>
    <property type="match status" value="1"/>
</dbReference>
<gene>
    <name evidence="4" type="ORF">SAMN04488561_6945</name>
</gene>
<dbReference type="Proteomes" id="UP000181980">
    <property type="component" value="Unassembled WGS sequence"/>
</dbReference>
<dbReference type="InterPro" id="IPR011051">
    <property type="entry name" value="RmlC_Cupin_sf"/>
</dbReference>
<dbReference type="Gene3D" id="1.10.1660.10">
    <property type="match status" value="1"/>
</dbReference>
<dbReference type="PRINTS" id="PR00040">
    <property type="entry name" value="HTHMERR"/>
</dbReference>
<dbReference type="PROSITE" id="PS50943">
    <property type="entry name" value="HTH_CROC1"/>
    <property type="match status" value="1"/>
</dbReference>
<dbReference type="Gene3D" id="1.10.260.40">
    <property type="entry name" value="lambda repressor-like DNA-binding domains"/>
    <property type="match status" value="1"/>
</dbReference>
<protein>
    <submittedName>
        <fullName evidence="4">Helix-turn-helix domain-containing protein</fullName>
    </submittedName>
</protein>
<dbReference type="OrthoDB" id="3172468at2"/>
<name>A0A1H5PYZ1_9ACTN</name>
<evidence type="ECO:0000256" key="1">
    <source>
        <dbReference type="ARBA" id="ARBA00023125"/>
    </source>
</evidence>
<dbReference type="CDD" id="cd02209">
    <property type="entry name" value="cupin_XRE_C"/>
    <property type="match status" value="1"/>
</dbReference>
<dbReference type="InterPro" id="IPR010982">
    <property type="entry name" value="Lambda_DNA-bd_dom_sf"/>
</dbReference>
<dbReference type="SMART" id="SM00530">
    <property type="entry name" value="HTH_XRE"/>
    <property type="match status" value="1"/>
</dbReference>
<organism evidence="4 5">
    <name type="scientific">Jiangella alba</name>
    <dbReference type="NCBI Taxonomy" id="561176"/>
    <lineage>
        <taxon>Bacteria</taxon>
        <taxon>Bacillati</taxon>
        <taxon>Actinomycetota</taxon>
        <taxon>Actinomycetes</taxon>
        <taxon>Jiangellales</taxon>
        <taxon>Jiangellaceae</taxon>
        <taxon>Jiangella</taxon>
    </lineage>
</organism>
<accession>A0A1H5PYZ1</accession>